<name>A0ABP0HK60_9DINO</name>
<evidence type="ECO:0000256" key="1">
    <source>
        <dbReference type="SAM" id="MobiDB-lite"/>
    </source>
</evidence>
<accession>A0ABP0HK60</accession>
<evidence type="ECO:0000313" key="2">
    <source>
        <dbReference type="EMBL" id="CAK8990173.1"/>
    </source>
</evidence>
<keyword evidence="3" id="KW-1185">Reference proteome</keyword>
<organism evidence="2 3">
    <name type="scientific">Durusdinium trenchii</name>
    <dbReference type="NCBI Taxonomy" id="1381693"/>
    <lineage>
        <taxon>Eukaryota</taxon>
        <taxon>Sar</taxon>
        <taxon>Alveolata</taxon>
        <taxon>Dinophyceae</taxon>
        <taxon>Suessiales</taxon>
        <taxon>Symbiodiniaceae</taxon>
        <taxon>Durusdinium</taxon>
    </lineage>
</organism>
<sequence length="180" mass="20293">MANPGRSSDVSVWALRLADLVHPPNEKTSEIGGNSRPSGDLTRVDGSTDLPDVDDVDRKHPEACQPCVFQFRTLGCPDRPRCGYCHGDHEQPRWRIRKSTRDKIKEKVLQLLEHSEGSEAGEVRAELQAEAAKNPYVRQVVCGFYRRLPSVPPVLAADLCEEERTPYPAEDVRTQKSFWL</sequence>
<comment type="caution">
    <text evidence="2">The sequence shown here is derived from an EMBL/GenBank/DDBJ whole genome shotgun (WGS) entry which is preliminary data.</text>
</comment>
<feature type="region of interest" description="Disordered" evidence="1">
    <location>
        <begin position="23"/>
        <end position="54"/>
    </location>
</feature>
<gene>
    <name evidence="2" type="ORF">SCF082_LOCUS2123</name>
</gene>
<proteinExistence type="predicted"/>
<protein>
    <recommendedName>
        <fullName evidence="4">C3H1-type domain-containing protein</fullName>
    </recommendedName>
</protein>
<evidence type="ECO:0000313" key="3">
    <source>
        <dbReference type="Proteomes" id="UP001642464"/>
    </source>
</evidence>
<dbReference type="Proteomes" id="UP001642464">
    <property type="component" value="Unassembled WGS sequence"/>
</dbReference>
<evidence type="ECO:0008006" key="4">
    <source>
        <dbReference type="Google" id="ProtNLM"/>
    </source>
</evidence>
<reference evidence="2 3" key="1">
    <citation type="submission" date="2024-02" db="EMBL/GenBank/DDBJ databases">
        <authorList>
            <person name="Chen Y."/>
            <person name="Shah S."/>
            <person name="Dougan E. K."/>
            <person name="Thang M."/>
            <person name="Chan C."/>
        </authorList>
    </citation>
    <scope>NUCLEOTIDE SEQUENCE [LARGE SCALE GENOMIC DNA]</scope>
</reference>
<dbReference type="EMBL" id="CAXAMM010001058">
    <property type="protein sequence ID" value="CAK8990173.1"/>
    <property type="molecule type" value="Genomic_DNA"/>
</dbReference>